<organism evidence="5 6">
    <name type="scientific">Anatilimnocola aggregata</name>
    <dbReference type="NCBI Taxonomy" id="2528021"/>
    <lineage>
        <taxon>Bacteria</taxon>
        <taxon>Pseudomonadati</taxon>
        <taxon>Planctomycetota</taxon>
        <taxon>Planctomycetia</taxon>
        <taxon>Pirellulales</taxon>
        <taxon>Pirellulaceae</taxon>
        <taxon>Anatilimnocola</taxon>
    </lineage>
</organism>
<reference evidence="5 6" key="1">
    <citation type="submission" date="2019-02" db="EMBL/GenBank/DDBJ databases">
        <title>Deep-cultivation of Planctomycetes and their phenomic and genomic characterization uncovers novel biology.</title>
        <authorList>
            <person name="Wiegand S."/>
            <person name="Jogler M."/>
            <person name="Boedeker C."/>
            <person name="Pinto D."/>
            <person name="Vollmers J."/>
            <person name="Rivas-Marin E."/>
            <person name="Kohn T."/>
            <person name="Peeters S.H."/>
            <person name="Heuer A."/>
            <person name="Rast P."/>
            <person name="Oberbeckmann S."/>
            <person name="Bunk B."/>
            <person name="Jeske O."/>
            <person name="Meyerdierks A."/>
            <person name="Storesund J.E."/>
            <person name="Kallscheuer N."/>
            <person name="Luecker S."/>
            <person name="Lage O.M."/>
            <person name="Pohl T."/>
            <person name="Merkel B.J."/>
            <person name="Hornburger P."/>
            <person name="Mueller R.-W."/>
            <person name="Bruemmer F."/>
            <person name="Labrenz M."/>
            <person name="Spormann A.M."/>
            <person name="Op den Camp H."/>
            <person name="Overmann J."/>
            <person name="Amann R."/>
            <person name="Jetten M.S.M."/>
            <person name="Mascher T."/>
            <person name="Medema M.H."/>
            <person name="Devos D.P."/>
            <person name="Kaster A.-K."/>
            <person name="Ovreas L."/>
            <person name="Rohde M."/>
            <person name="Galperin M.Y."/>
            <person name="Jogler C."/>
        </authorList>
    </citation>
    <scope>NUCLEOTIDE SEQUENCE [LARGE SCALE GENOMIC DNA]</scope>
    <source>
        <strain evidence="5 6">ETA_A8</strain>
    </source>
</reference>
<evidence type="ECO:0000259" key="2">
    <source>
        <dbReference type="Pfam" id="PF07583"/>
    </source>
</evidence>
<dbReference type="PANTHER" id="PTHR35889:SF3">
    <property type="entry name" value="F-BOX DOMAIN-CONTAINING PROTEIN"/>
    <property type="match status" value="1"/>
</dbReference>
<feature type="chain" id="PRO_5022078743" evidence="1">
    <location>
        <begin position="31"/>
        <end position="833"/>
    </location>
</feature>
<feature type="domain" description="DUF1553" evidence="3">
    <location>
        <begin position="548"/>
        <end position="800"/>
    </location>
</feature>
<dbReference type="OrthoDB" id="127107at2"/>
<keyword evidence="1" id="KW-0732">Signal</keyword>
<feature type="domain" description="DUF1549" evidence="2">
    <location>
        <begin position="175"/>
        <end position="384"/>
    </location>
</feature>
<protein>
    <submittedName>
        <fullName evidence="5">Planctomycete cytochrome C</fullName>
    </submittedName>
</protein>
<evidence type="ECO:0000256" key="1">
    <source>
        <dbReference type="SAM" id="SignalP"/>
    </source>
</evidence>
<dbReference type="AlphaFoldDB" id="A0A517YJH1"/>
<dbReference type="PANTHER" id="PTHR35889">
    <property type="entry name" value="CYCLOINULO-OLIGOSACCHARIDE FRUCTANOTRANSFERASE-RELATED"/>
    <property type="match status" value="1"/>
</dbReference>
<dbReference type="InterPro" id="IPR011444">
    <property type="entry name" value="DUF1549"/>
</dbReference>
<name>A0A517YJH1_9BACT</name>
<dbReference type="Pfam" id="PF07583">
    <property type="entry name" value="PSCyt2"/>
    <property type="match status" value="1"/>
</dbReference>
<accession>A0A517YJH1</accession>
<feature type="domain" description="Cytochrome C Planctomycete-type" evidence="4">
    <location>
        <begin position="53"/>
        <end position="111"/>
    </location>
</feature>
<feature type="signal peptide" evidence="1">
    <location>
        <begin position="1"/>
        <end position="30"/>
    </location>
</feature>
<dbReference type="KEGG" id="aagg:ETAA8_54970"/>
<evidence type="ECO:0000259" key="3">
    <source>
        <dbReference type="Pfam" id="PF07587"/>
    </source>
</evidence>
<proteinExistence type="predicted"/>
<dbReference type="EMBL" id="CP036274">
    <property type="protein sequence ID" value="QDU30369.1"/>
    <property type="molecule type" value="Genomic_DNA"/>
</dbReference>
<sequence precursor="true">MPRLSSLSASICQISRAILAVGLFARATFAADFEPKSIEFFEAKIRPVLMKHCYECHSVEIKELRAGLLVDSRDGLRKGGDTGPAVVPGDAAKSLLLTALKYQDLEMPPSGKLPDAVIADFERWIESGANDPREATKTIIKKEIDFAKARQLWSLQPVRKPNLTRLKASSWAKTEIDQLVAATRDAKGLQPAADANRSQLLRRAYFDLTGLPPTADELQAFLADDSPQAFTSVIDRLLASPRYGERWGRHWLDLARYADSNGRANNMYWQFAWHYRDYVIDAYNADLPYDQFVIEQLAGDLLPAETRDERDRLRIATAFLALGPKTFESAPELFSMDLIDEQIDVTTRSVLGLTVSCARCHDHKFDAIPTKEYYALAGIFRSTDTLYGPAFFQKPAFDKRYHLYAIGAEAEKLGEPAFQYRDELRALMGQRDQAAVVAYRTQRQVDGMNIERKKAGIETPDAKLEELQALHKVQLAERERLKAAVKVMEEAAPPLPDFTPGARELPQPEDCTLRIRGEFDKPGDRIPRDVLTLCSLTDKPKLPANQSGRLELARWLVSRDNPLPARVAVNRIWRNLFGRGIVTTLDNFGEIGDRPSHPELLDFLATRFMDSGWSTKQLIREIMLSRTYQLSTQFAAASDNIDAGNVYLWRMTPRRLEVEPFRDAVLAVSGALDLQPPRGPHPGLVRNGLLEERVNLVELAKESNRRTVYLPVVRGHLHEMLQTFDFADPNLLIAERDERTIPSQSLFMLNSPWMWQQSKLAAERVLAQSKLDDFQRLDWLYQTFVARGPSAAERETMLQFIASRRERSKDNELIVWTNVCHGLYASAEFRYLQ</sequence>
<dbReference type="Pfam" id="PF07587">
    <property type="entry name" value="PSD1"/>
    <property type="match status" value="1"/>
</dbReference>
<keyword evidence="6" id="KW-1185">Reference proteome</keyword>
<gene>
    <name evidence="5" type="ORF">ETAA8_54970</name>
</gene>
<dbReference type="Pfam" id="PF07635">
    <property type="entry name" value="PSCyt1"/>
    <property type="match status" value="1"/>
</dbReference>
<evidence type="ECO:0000313" key="6">
    <source>
        <dbReference type="Proteomes" id="UP000315017"/>
    </source>
</evidence>
<evidence type="ECO:0000259" key="4">
    <source>
        <dbReference type="Pfam" id="PF07635"/>
    </source>
</evidence>
<evidence type="ECO:0000313" key="5">
    <source>
        <dbReference type="EMBL" id="QDU30369.1"/>
    </source>
</evidence>
<dbReference type="RefSeq" id="WP_145095704.1">
    <property type="nucleotide sequence ID" value="NZ_CP036274.1"/>
</dbReference>
<dbReference type="InterPro" id="IPR011429">
    <property type="entry name" value="Cyt_c_Planctomycete-type"/>
</dbReference>
<dbReference type="Proteomes" id="UP000315017">
    <property type="component" value="Chromosome"/>
</dbReference>
<dbReference type="InterPro" id="IPR022655">
    <property type="entry name" value="DUF1553"/>
</dbReference>